<dbReference type="SUPFAM" id="SSF51261">
    <property type="entry name" value="Duplicated hybrid motif"/>
    <property type="match status" value="1"/>
</dbReference>
<organism evidence="2 3">
    <name type="scientific">Koleobacter methoxysyntrophicus</name>
    <dbReference type="NCBI Taxonomy" id="2751313"/>
    <lineage>
        <taxon>Bacteria</taxon>
        <taxon>Bacillati</taxon>
        <taxon>Bacillota</taxon>
        <taxon>Clostridia</taxon>
        <taxon>Koleobacterales</taxon>
        <taxon>Koleobacteraceae</taxon>
        <taxon>Koleobacter</taxon>
    </lineage>
</organism>
<dbReference type="KEGG" id="kme:H0A61_00702"/>
<protein>
    <submittedName>
        <fullName evidence="2">Murein DD-endopeptidase MepM</fullName>
        <ecNumber evidence="2">3.4.24.-</ecNumber>
    </submittedName>
</protein>
<sequence length="340" mass="37941">MSMYRISGFRSKKGFFIFCLLVGVSLFLMSCSSLGNRGEGNKLNENGAVIEEQNQSYEEVEEVIPEVNFSATEILQGDFFSVRLRNIQEGDEIICSTDLAINTPVFYSYSDDRLAIVGVSYRTNPGDYAFCVKVIRDDTVIMEREEVITVSLKDFETQYLKVTASLQSKRSEKLLLEDLEHTVRAKSKTADYPLWEGVFLMPVEGRISTEFGVIRYINNVESSRHSGLDIAAEKGTPVKAANRGRVALSKELNVTGNTIIIDHGMNVFSSYSHLDKLHVVEGQMVEKGDIIGEVGSTGFSTGPHLHWTISIGRVFVNPWLFLDGDPLSCFDILEGIDMTD</sequence>
<dbReference type="PROSITE" id="PS51257">
    <property type="entry name" value="PROKAR_LIPOPROTEIN"/>
    <property type="match status" value="1"/>
</dbReference>
<dbReference type="Gene3D" id="2.70.70.10">
    <property type="entry name" value="Glucose Permease (Domain IIA)"/>
    <property type="match status" value="1"/>
</dbReference>
<accession>A0A8A0RL85</accession>
<dbReference type="InterPro" id="IPR016047">
    <property type="entry name" value="M23ase_b-sheet_dom"/>
</dbReference>
<evidence type="ECO:0000313" key="3">
    <source>
        <dbReference type="Proteomes" id="UP000662904"/>
    </source>
</evidence>
<dbReference type="EMBL" id="CP059066">
    <property type="protein sequence ID" value="QSQ08380.1"/>
    <property type="molecule type" value="Genomic_DNA"/>
</dbReference>
<feature type="domain" description="M23ase beta-sheet core" evidence="1">
    <location>
        <begin position="224"/>
        <end position="318"/>
    </location>
</feature>
<evidence type="ECO:0000313" key="2">
    <source>
        <dbReference type="EMBL" id="QSQ08380.1"/>
    </source>
</evidence>
<name>A0A8A0RL85_9FIRM</name>
<reference evidence="2" key="1">
    <citation type="submission" date="2020-07" db="EMBL/GenBank/DDBJ databases">
        <title>Koleobacter methoxysyntrophicus gen. nov., sp. nov., a novel anaerobic bacterium isolated from deep subsurface oil field and proposal of Koleobacterales ord. nov. in the phylum Firmicutes.</title>
        <authorList>
            <person name="Sakamoto S."/>
            <person name="Tamaki H."/>
        </authorList>
    </citation>
    <scope>NUCLEOTIDE SEQUENCE</scope>
    <source>
        <strain evidence="2">NRmbB1</strain>
    </source>
</reference>
<keyword evidence="3" id="KW-1185">Reference proteome</keyword>
<dbReference type="EC" id="3.4.24.-" evidence="2"/>
<keyword evidence="2" id="KW-0378">Hydrolase</keyword>
<dbReference type="PANTHER" id="PTHR21666">
    <property type="entry name" value="PEPTIDASE-RELATED"/>
    <property type="match status" value="1"/>
</dbReference>
<dbReference type="InterPro" id="IPR050570">
    <property type="entry name" value="Cell_wall_metabolism_enzyme"/>
</dbReference>
<proteinExistence type="predicted"/>
<dbReference type="AlphaFoldDB" id="A0A8A0RL85"/>
<dbReference type="CDD" id="cd12797">
    <property type="entry name" value="M23_peptidase"/>
    <property type="match status" value="1"/>
</dbReference>
<dbReference type="PANTHER" id="PTHR21666:SF270">
    <property type="entry name" value="MUREIN HYDROLASE ACTIVATOR ENVC"/>
    <property type="match status" value="1"/>
</dbReference>
<dbReference type="Pfam" id="PF01551">
    <property type="entry name" value="Peptidase_M23"/>
    <property type="match status" value="1"/>
</dbReference>
<dbReference type="Proteomes" id="UP000662904">
    <property type="component" value="Chromosome"/>
</dbReference>
<dbReference type="InterPro" id="IPR011055">
    <property type="entry name" value="Dup_hybrid_motif"/>
</dbReference>
<gene>
    <name evidence="2" type="primary">mepM_1</name>
    <name evidence="2" type="ORF">H0A61_00702</name>
</gene>
<dbReference type="GO" id="GO:0004222">
    <property type="term" value="F:metalloendopeptidase activity"/>
    <property type="evidence" value="ECO:0007669"/>
    <property type="project" value="TreeGrafter"/>
</dbReference>
<evidence type="ECO:0000259" key="1">
    <source>
        <dbReference type="Pfam" id="PF01551"/>
    </source>
</evidence>